<dbReference type="RefSeq" id="WP_114915833.1">
    <property type="nucleotide sequence ID" value="NZ_CP024848.1"/>
</dbReference>
<proteinExistence type="predicted"/>
<reference evidence="3" key="1">
    <citation type="submission" date="2017-11" db="EMBL/GenBank/DDBJ databases">
        <authorList>
            <person name="Zhu W."/>
        </authorList>
    </citation>
    <scope>NUCLEOTIDE SEQUENCE [LARGE SCALE GENOMIC DNA]</scope>
    <source>
        <strain evidence="3">160</strain>
    </source>
</reference>
<feature type="domain" description="DinB-like" evidence="1">
    <location>
        <begin position="5"/>
        <end position="139"/>
    </location>
</feature>
<evidence type="ECO:0000313" key="3">
    <source>
        <dbReference type="Proteomes" id="UP000253908"/>
    </source>
</evidence>
<keyword evidence="3" id="KW-1185">Reference proteome</keyword>
<accession>A0A345PEV8</accession>
<organism evidence="2 3">
    <name type="scientific">Oceanobacillus zhaokaii</name>
    <dbReference type="NCBI Taxonomy" id="2052660"/>
    <lineage>
        <taxon>Bacteria</taxon>
        <taxon>Bacillati</taxon>
        <taxon>Bacillota</taxon>
        <taxon>Bacilli</taxon>
        <taxon>Bacillales</taxon>
        <taxon>Bacillaceae</taxon>
        <taxon>Oceanobacillus</taxon>
    </lineage>
</organism>
<dbReference type="AlphaFoldDB" id="A0A345PEV8"/>
<dbReference type="InterPro" id="IPR034660">
    <property type="entry name" value="DinB/YfiT-like"/>
</dbReference>
<dbReference type="EMBL" id="CP024848">
    <property type="protein sequence ID" value="AXI08538.1"/>
    <property type="molecule type" value="Genomic_DNA"/>
</dbReference>
<dbReference type="SUPFAM" id="SSF109854">
    <property type="entry name" value="DinB/YfiT-like putative metalloenzymes"/>
    <property type="match status" value="1"/>
</dbReference>
<dbReference type="KEGG" id="ocn:CUC15_06225"/>
<dbReference type="InterPro" id="IPR024775">
    <property type="entry name" value="DinB-like"/>
</dbReference>
<sequence length="151" mass="17713">MSRKQFNLTRTSLITFIQDLDENTADIQAKYFNNTIRWHLGHVLVVTEKLLFMYPKKSEHFPKEYAELFSSGTKPADWTTTPPTLEELTTYLLDQQERVNQFDDLFWKTNVPFKAPFGHIETYEDLLIMLGFHEAEHAGKIKAMRQVVEAE</sequence>
<gene>
    <name evidence="2" type="ORF">CUC15_06225</name>
</gene>
<dbReference type="Proteomes" id="UP000253908">
    <property type="component" value="Chromosome"/>
</dbReference>
<name>A0A345PEV8_9BACI</name>
<evidence type="ECO:0000313" key="2">
    <source>
        <dbReference type="EMBL" id="AXI08538.1"/>
    </source>
</evidence>
<evidence type="ECO:0000259" key="1">
    <source>
        <dbReference type="Pfam" id="PF12867"/>
    </source>
</evidence>
<dbReference type="OrthoDB" id="4295522at2"/>
<dbReference type="Gene3D" id="1.20.120.450">
    <property type="entry name" value="dinb family like domain"/>
    <property type="match status" value="1"/>
</dbReference>
<dbReference type="Pfam" id="PF12867">
    <property type="entry name" value="DinB_2"/>
    <property type="match status" value="1"/>
</dbReference>
<protein>
    <submittedName>
        <fullName evidence="2">DinB family protein</fullName>
    </submittedName>
</protein>